<evidence type="ECO:0000256" key="1">
    <source>
        <dbReference type="ARBA" id="ARBA00006272"/>
    </source>
</evidence>
<dbReference type="EMBL" id="LR215037">
    <property type="protein sequence ID" value="VEU75737.1"/>
    <property type="molecule type" value="Genomic_DNA"/>
</dbReference>
<dbReference type="InterPro" id="IPR008007">
    <property type="entry name" value="Peptidase_M42"/>
</dbReference>
<dbReference type="PIRSF" id="PIRSF001123">
    <property type="entry name" value="PepA_GA"/>
    <property type="match status" value="1"/>
</dbReference>
<dbReference type="KEGG" id="mmau:NCTC10168_00671"/>
<keyword evidence="10" id="KW-1185">Reference proteome</keyword>
<keyword evidence="2 9" id="KW-0031">Aminopeptidase</keyword>
<protein>
    <submittedName>
        <fullName evidence="9">Aminopeptidase ysdC</fullName>
        <ecNumber evidence="9">3.4.11.-</ecNumber>
    </submittedName>
</protein>
<comment type="cofactor">
    <cofactor evidence="8">
        <name>a divalent metal cation</name>
        <dbReference type="ChEBI" id="CHEBI:60240"/>
    </cofactor>
    <text evidence="8">Binds 2 divalent metal cations per subunit.</text>
</comment>
<dbReference type="Gene3D" id="2.40.30.40">
    <property type="entry name" value="Peptidase M42, domain 2"/>
    <property type="match status" value="1"/>
</dbReference>
<dbReference type="Proteomes" id="UP000290243">
    <property type="component" value="Chromosome"/>
</dbReference>
<reference evidence="9 10" key="1">
    <citation type="submission" date="2019-01" db="EMBL/GenBank/DDBJ databases">
        <authorList>
            <consortium name="Pathogen Informatics"/>
        </authorList>
    </citation>
    <scope>NUCLEOTIDE SEQUENCE [LARGE SCALE GENOMIC DNA]</scope>
    <source>
        <strain evidence="9 10">NCTC10168</strain>
    </source>
</reference>
<proteinExistence type="inferred from homology"/>
<dbReference type="PANTHER" id="PTHR32481">
    <property type="entry name" value="AMINOPEPTIDASE"/>
    <property type="match status" value="1"/>
</dbReference>
<evidence type="ECO:0000256" key="4">
    <source>
        <dbReference type="ARBA" id="ARBA00022723"/>
    </source>
</evidence>
<feature type="binding site" evidence="8">
    <location>
        <position position="186"/>
    </location>
    <ligand>
        <name>Zn(2+)</name>
        <dbReference type="ChEBI" id="CHEBI:29105"/>
        <label>1</label>
    </ligand>
</feature>
<dbReference type="SUPFAM" id="SSF53187">
    <property type="entry name" value="Zn-dependent exopeptidases"/>
    <property type="match status" value="1"/>
</dbReference>
<feature type="binding site" evidence="8">
    <location>
        <position position="219"/>
    </location>
    <ligand>
        <name>Zn(2+)</name>
        <dbReference type="ChEBI" id="CHEBI:29105"/>
        <label>2</label>
    </ligand>
</feature>
<dbReference type="Pfam" id="PF05343">
    <property type="entry name" value="Peptidase_M42"/>
    <property type="match status" value="1"/>
</dbReference>
<evidence type="ECO:0000313" key="9">
    <source>
        <dbReference type="EMBL" id="VEU75737.1"/>
    </source>
</evidence>
<dbReference type="EC" id="3.4.11.-" evidence="9"/>
<dbReference type="Gene3D" id="3.40.630.10">
    <property type="entry name" value="Zn peptidases"/>
    <property type="match status" value="1"/>
</dbReference>
<keyword evidence="3" id="KW-0645">Protease</keyword>
<feature type="active site" description="Proton acceptor" evidence="7">
    <location>
        <position position="218"/>
    </location>
</feature>
<accession>A0A449B553</accession>
<evidence type="ECO:0000313" key="10">
    <source>
        <dbReference type="Proteomes" id="UP000290243"/>
    </source>
</evidence>
<organism evidence="9 10">
    <name type="scientific">Mycoplasmopsis maculosa</name>
    <dbReference type="NCBI Taxonomy" id="114885"/>
    <lineage>
        <taxon>Bacteria</taxon>
        <taxon>Bacillati</taxon>
        <taxon>Mycoplasmatota</taxon>
        <taxon>Mycoplasmoidales</taxon>
        <taxon>Metamycoplasmataceae</taxon>
        <taxon>Mycoplasmopsis</taxon>
    </lineage>
</organism>
<dbReference type="AlphaFoldDB" id="A0A449B553"/>
<feature type="binding site" evidence="8">
    <location>
        <position position="186"/>
    </location>
    <ligand>
        <name>Zn(2+)</name>
        <dbReference type="ChEBI" id="CHEBI:29105"/>
        <label>2</label>
    </ligand>
</feature>
<dbReference type="InterPro" id="IPR051464">
    <property type="entry name" value="Peptidase_M42_aminopept"/>
</dbReference>
<name>A0A449B553_9BACT</name>
<evidence type="ECO:0000256" key="7">
    <source>
        <dbReference type="PIRSR" id="PIRSR001123-1"/>
    </source>
</evidence>
<feature type="binding site" evidence="8">
    <location>
        <position position="241"/>
    </location>
    <ligand>
        <name>Zn(2+)</name>
        <dbReference type="ChEBI" id="CHEBI:29105"/>
        <label>1</label>
    </ligand>
</feature>
<evidence type="ECO:0000256" key="5">
    <source>
        <dbReference type="ARBA" id="ARBA00022801"/>
    </source>
</evidence>
<feature type="binding site" evidence="8">
    <location>
        <position position="71"/>
    </location>
    <ligand>
        <name>Zn(2+)</name>
        <dbReference type="ChEBI" id="CHEBI:29105"/>
        <label>1</label>
    </ligand>
</feature>
<dbReference type="InterPro" id="IPR023367">
    <property type="entry name" value="Peptidase_M42_dom2"/>
</dbReference>
<keyword evidence="4 8" id="KW-0479">Metal-binding</keyword>
<dbReference type="GO" id="GO:0004177">
    <property type="term" value="F:aminopeptidase activity"/>
    <property type="evidence" value="ECO:0007669"/>
    <property type="project" value="UniProtKB-UniRule"/>
</dbReference>
<dbReference type="SUPFAM" id="SSF101821">
    <property type="entry name" value="Aminopeptidase/glucanase lid domain"/>
    <property type="match status" value="1"/>
</dbReference>
<evidence type="ECO:0000256" key="6">
    <source>
        <dbReference type="PIRNR" id="PIRNR001123"/>
    </source>
</evidence>
<gene>
    <name evidence="9" type="primary">ysdC_2</name>
    <name evidence="9" type="ORF">NCTC10168_00671</name>
</gene>
<keyword evidence="5 9" id="KW-0378">Hydrolase</keyword>
<feature type="binding site" evidence="8">
    <location>
        <position position="327"/>
    </location>
    <ligand>
        <name>Zn(2+)</name>
        <dbReference type="ChEBI" id="CHEBI:29105"/>
        <label>2</label>
    </ligand>
</feature>
<dbReference type="GO" id="GO:0046872">
    <property type="term" value="F:metal ion binding"/>
    <property type="evidence" value="ECO:0007669"/>
    <property type="project" value="UniProtKB-UniRule"/>
</dbReference>
<dbReference type="PANTHER" id="PTHR32481:SF0">
    <property type="entry name" value="AMINOPEPTIDASE YPDE-RELATED"/>
    <property type="match status" value="1"/>
</dbReference>
<comment type="similarity">
    <text evidence="1 6">Belongs to the peptidase M42 family.</text>
</comment>
<sequence length="364" mass="40083">MNEINKKEFKKSLIEFLEVEGPSRHEEKVAEMLINKVNTKVYQVSYDNFGSVILFKKSKVKNAIKFMVAAHMDEVGFYVRNIENNGQIILSAIGGIWPNTVIGTKATLINKDGKRFDGVFGHTSIHILEAEKRTKAVTMNELYADFGFYSKEEAIEKGVEIGNLVLMSGETINFDNEDLVAGKAMDNRAGVTVLEYIAKQLENIDLSVDLYLVGTVQEEVGTRGAKTSVSLIDPQIAIALDTTSSHDTIGTIQGTTKLNHGAAIRIMDGGMIANPKLVEYMSKIGREKNIMHYKFIAMGGGTDAAQLQYAKGGAATLTISLPQRYLHSPIGVCSINDLISATNLISETIKSLNNDIYDKMIKYK</sequence>
<dbReference type="GO" id="GO:0006508">
    <property type="term" value="P:proteolysis"/>
    <property type="evidence" value="ECO:0007669"/>
    <property type="project" value="UniProtKB-KW"/>
</dbReference>
<evidence type="ECO:0000256" key="2">
    <source>
        <dbReference type="ARBA" id="ARBA00022438"/>
    </source>
</evidence>
<evidence type="ECO:0000256" key="8">
    <source>
        <dbReference type="PIRSR" id="PIRSR001123-2"/>
    </source>
</evidence>
<evidence type="ECO:0000256" key="3">
    <source>
        <dbReference type="ARBA" id="ARBA00022670"/>
    </source>
</evidence>